<gene>
    <name evidence="2" type="ORF">DAD186_09510</name>
</gene>
<dbReference type="KEGG" id="dva:DAD186_09510"/>
<dbReference type="AlphaFoldDB" id="A0A1B0ZHU2"/>
<evidence type="ECO:0008006" key="4">
    <source>
        <dbReference type="Google" id="ProtNLM"/>
    </source>
</evidence>
<evidence type="ECO:0000313" key="2">
    <source>
        <dbReference type="EMBL" id="ANP27501.1"/>
    </source>
</evidence>
<accession>A0A1B0ZHU2</accession>
<protein>
    <recommendedName>
        <fullName evidence="4">AbiEi antitoxin C-terminal domain-containing protein</fullName>
    </recommendedName>
</protein>
<dbReference type="EMBL" id="CP012117">
    <property type="protein sequence ID" value="ANP27501.1"/>
    <property type="molecule type" value="Genomic_DNA"/>
</dbReference>
<organism evidence="2 3">
    <name type="scientific">Dermabacter vaginalis</name>
    <dbReference type="NCBI Taxonomy" id="1630135"/>
    <lineage>
        <taxon>Bacteria</taxon>
        <taxon>Bacillati</taxon>
        <taxon>Actinomycetota</taxon>
        <taxon>Actinomycetes</taxon>
        <taxon>Micrococcales</taxon>
        <taxon>Dermabacteraceae</taxon>
        <taxon>Dermabacter</taxon>
    </lineage>
</organism>
<sequence length="242" mass="25786">MTRHSHATAALAPLLRNAGRSPFAFEAGNDLLVSPGASLPFYARDIPLAPIGAGFAVMLTHDMGVRERAAAVGIALERSPQAATAPGAVLADHTAAWVWCGGKPHGCLIVASERHSQKHEGIHLRKITITTGDVAYPAGVPTLAPHRVFAELTRASAPKGARDFAERLVAQGWVTSSDLTRIAYRARRSGRGRGYSGPRTGRALYKRLAALAREIEERLEAHSPAPGHQRVDPIGLPSLVTR</sequence>
<evidence type="ECO:0000256" key="1">
    <source>
        <dbReference type="SAM" id="MobiDB-lite"/>
    </source>
</evidence>
<proteinExistence type="predicted"/>
<name>A0A1B0ZHU2_9MICO</name>
<dbReference type="Proteomes" id="UP000092596">
    <property type="component" value="Chromosome"/>
</dbReference>
<evidence type="ECO:0000313" key="3">
    <source>
        <dbReference type="Proteomes" id="UP000092596"/>
    </source>
</evidence>
<feature type="region of interest" description="Disordered" evidence="1">
    <location>
        <begin position="220"/>
        <end position="242"/>
    </location>
</feature>
<reference evidence="2 3" key="1">
    <citation type="submission" date="2015-06" db="EMBL/GenBank/DDBJ databases">
        <title>Investigation of pathophysiology for high-risk pregnancy and development of treatment modality based on it.</title>
        <authorList>
            <person name="Kim B.-C."/>
            <person name="Lim S."/>
        </authorList>
    </citation>
    <scope>NUCLEOTIDE SEQUENCE [LARGE SCALE GENOMIC DNA]</scope>
    <source>
        <strain evidence="2 3">AD1-86</strain>
    </source>
</reference>
<dbReference type="RefSeq" id="WP_065247699.1">
    <property type="nucleotide sequence ID" value="NZ_CP012117.1"/>
</dbReference>